<feature type="region of interest" description="Disordered" evidence="1">
    <location>
        <begin position="1"/>
        <end position="52"/>
    </location>
</feature>
<dbReference type="OrthoDB" id="5148449at2"/>
<sequence length="136" mass="14047">MSSTRPEHPADADATPAEPAAVPEAAPEPVAQPGVAEPETTEPADAGEEDDVLLVDPAKVRRAPRYKAFFTTGAVVGVIVGVALGAWFTGVATQEGVGLLKPGVYVSVVVLGSTTFFVLLAGALAVLADRRSLRRR</sequence>
<comment type="caution">
    <text evidence="3">The sequence shown here is derived from an EMBL/GenBank/DDBJ whole genome shotgun (WGS) entry which is preliminary data.</text>
</comment>
<keyword evidence="2" id="KW-0812">Transmembrane</keyword>
<feature type="transmembrane region" description="Helical" evidence="2">
    <location>
        <begin position="68"/>
        <end position="92"/>
    </location>
</feature>
<proteinExistence type="predicted"/>
<evidence type="ECO:0000313" key="4">
    <source>
        <dbReference type="Proteomes" id="UP000224130"/>
    </source>
</evidence>
<organism evidence="3 4">
    <name type="scientific">Isoptericola jiangsuensis</name>
    <dbReference type="NCBI Taxonomy" id="548579"/>
    <lineage>
        <taxon>Bacteria</taxon>
        <taxon>Bacillati</taxon>
        <taxon>Actinomycetota</taxon>
        <taxon>Actinomycetes</taxon>
        <taxon>Micrococcales</taxon>
        <taxon>Promicromonosporaceae</taxon>
        <taxon>Isoptericola</taxon>
    </lineage>
</organism>
<reference evidence="3 4" key="1">
    <citation type="submission" date="2017-10" db="EMBL/GenBank/DDBJ databases">
        <title>Sequencing the genomes of 1000 actinobacteria strains.</title>
        <authorList>
            <person name="Klenk H.-P."/>
        </authorList>
    </citation>
    <scope>NUCLEOTIDE SEQUENCE [LARGE SCALE GENOMIC DNA]</scope>
    <source>
        <strain evidence="3 4">DSM 21863</strain>
    </source>
</reference>
<name>A0A2A9EUD4_9MICO</name>
<dbReference type="AlphaFoldDB" id="A0A2A9EUD4"/>
<feature type="transmembrane region" description="Helical" evidence="2">
    <location>
        <begin position="104"/>
        <end position="128"/>
    </location>
</feature>
<keyword evidence="4" id="KW-1185">Reference proteome</keyword>
<feature type="compositionally biased region" description="Acidic residues" evidence="1">
    <location>
        <begin position="39"/>
        <end position="52"/>
    </location>
</feature>
<feature type="compositionally biased region" description="Low complexity" evidence="1">
    <location>
        <begin position="12"/>
        <end position="38"/>
    </location>
</feature>
<dbReference type="EMBL" id="PDJJ01000001">
    <property type="protein sequence ID" value="PFG41845.1"/>
    <property type="molecule type" value="Genomic_DNA"/>
</dbReference>
<accession>A0A2A9EUD4</accession>
<keyword evidence="2" id="KW-1133">Transmembrane helix</keyword>
<protein>
    <submittedName>
        <fullName evidence="3">Uncharacterized protein</fullName>
    </submittedName>
</protein>
<evidence type="ECO:0000256" key="1">
    <source>
        <dbReference type="SAM" id="MobiDB-lite"/>
    </source>
</evidence>
<gene>
    <name evidence="3" type="ORF">ATJ88_0489</name>
</gene>
<dbReference type="RefSeq" id="WP_098462449.1">
    <property type="nucleotide sequence ID" value="NZ_PDJJ01000001.1"/>
</dbReference>
<dbReference type="Proteomes" id="UP000224130">
    <property type="component" value="Unassembled WGS sequence"/>
</dbReference>
<evidence type="ECO:0000313" key="3">
    <source>
        <dbReference type="EMBL" id="PFG41845.1"/>
    </source>
</evidence>
<evidence type="ECO:0000256" key="2">
    <source>
        <dbReference type="SAM" id="Phobius"/>
    </source>
</evidence>
<feature type="compositionally biased region" description="Basic and acidic residues" evidence="1">
    <location>
        <begin position="1"/>
        <end position="11"/>
    </location>
</feature>
<keyword evidence="2" id="KW-0472">Membrane</keyword>